<dbReference type="AlphaFoldDB" id="A0A6A4HXQ5"/>
<evidence type="ECO:0000313" key="5">
    <source>
        <dbReference type="EMBL" id="KAE9401727.1"/>
    </source>
</evidence>
<evidence type="ECO:0000256" key="1">
    <source>
        <dbReference type="ARBA" id="ARBA00022574"/>
    </source>
</evidence>
<dbReference type="PROSITE" id="PS50294">
    <property type="entry name" value="WD_REPEATS_REGION"/>
    <property type="match status" value="5"/>
</dbReference>
<dbReference type="SUPFAM" id="SSF50978">
    <property type="entry name" value="WD40 repeat-like"/>
    <property type="match status" value="1"/>
</dbReference>
<dbReference type="InterPro" id="IPR001680">
    <property type="entry name" value="WD40_rpt"/>
</dbReference>
<dbReference type="InterPro" id="IPR015943">
    <property type="entry name" value="WD40/YVTN_repeat-like_dom_sf"/>
</dbReference>
<dbReference type="PRINTS" id="PR00320">
    <property type="entry name" value="GPROTEINBRPT"/>
</dbReference>
<evidence type="ECO:0000256" key="2">
    <source>
        <dbReference type="ARBA" id="ARBA00022737"/>
    </source>
</evidence>
<dbReference type="PANTHER" id="PTHR22847:SF637">
    <property type="entry name" value="WD REPEAT DOMAIN 5B"/>
    <property type="match status" value="1"/>
</dbReference>
<evidence type="ECO:0000256" key="3">
    <source>
        <dbReference type="PROSITE-ProRule" id="PRU00221"/>
    </source>
</evidence>
<feature type="non-terminal residue" evidence="5">
    <location>
        <position position="795"/>
    </location>
</feature>
<dbReference type="PANTHER" id="PTHR22847">
    <property type="entry name" value="WD40 REPEAT PROTEIN"/>
    <property type="match status" value="1"/>
</dbReference>
<dbReference type="EMBL" id="ML769443">
    <property type="protein sequence ID" value="KAE9401727.1"/>
    <property type="molecule type" value="Genomic_DNA"/>
</dbReference>
<proteinExistence type="predicted"/>
<feature type="repeat" description="WD" evidence="3">
    <location>
        <begin position="650"/>
        <end position="691"/>
    </location>
</feature>
<protein>
    <submittedName>
        <fullName evidence="5">WD40 repeat-like protein</fullName>
    </submittedName>
</protein>
<feature type="repeat" description="WD" evidence="3">
    <location>
        <begin position="617"/>
        <end position="648"/>
    </location>
</feature>
<dbReference type="InterPro" id="IPR056884">
    <property type="entry name" value="NPHP3-like_N"/>
</dbReference>
<feature type="repeat" description="WD" evidence="3">
    <location>
        <begin position="779"/>
        <end position="795"/>
    </location>
</feature>
<dbReference type="InterPro" id="IPR020472">
    <property type="entry name" value="WD40_PAC1"/>
</dbReference>
<feature type="repeat" description="WD" evidence="3">
    <location>
        <begin position="693"/>
        <end position="734"/>
    </location>
</feature>
<dbReference type="InterPro" id="IPR007111">
    <property type="entry name" value="NACHT_NTPase"/>
</dbReference>
<dbReference type="PROSITE" id="PS50837">
    <property type="entry name" value="NACHT"/>
    <property type="match status" value="1"/>
</dbReference>
<evidence type="ECO:0000313" key="6">
    <source>
        <dbReference type="Proteomes" id="UP000799118"/>
    </source>
</evidence>
<accession>A0A6A4HXQ5</accession>
<dbReference type="Gene3D" id="3.40.50.300">
    <property type="entry name" value="P-loop containing nucleotide triphosphate hydrolases"/>
    <property type="match status" value="1"/>
</dbReference>
<dbReference type="PROSITE" id="PS50082">
    <property type="entry name" value="WD_REPEATS_2"/>
    <property type="match status" value="5"/>
</dbReference>
<keyword evidence="1 3" id="KW-0853">WD repeat</keyword>
<feature type="domain" description="NACHT" evidence="4">
    <location>
        <begin position="66"/>
        <end position="220"/>
    </location>
</feature>
<dbReference type="CDD" id="cd00200">
    <property type="entry name" value="WD40"/>
    <property type="match status" value="1"/>
</dbReference>
<name>A0A6A4HXQ5_9AGAR</name>
<sequence>MFQNSHDFNIHRSQFISNQYDIHVPSLEHDLRFRLKPDLHPGHKQCLKGTRVEFLNNVILSMLSNSIVLIHGRAGTGKSSIAGSLAQILDKKQHPGLTDLEMAMSFYCIRESRDKDVSVLVPTLVYHLACAFPAFEEKLASDSKLNIGGDLSTQFNNLLLEPLQALKEEQKTSIAKKIAIIIDGLDEWGYEDDRKLFLTELQNLCREHEWMRFVITSRPNPEIAVEFLPEDTGLFRRMDLSQDNKTEDDIKTFIKDYWRKHSKLAKTLSEVQILTLLPYINSLFILADVVCKFLSQRPDRNFKILQNTETGFKSGKNSYDVLYSLYETVLTESIEDPTNQLSSYMNVISTICILQKPLSMDALKKFTNSDARDIVESLSAVLYTDLEDKVHYHLSFQEFILDREWPKRRLQKDLYQFNVNVEKQHEVIGSMCLKHMEQQLKFNICHLESSYISNEAVTNPDMKERVQKYISEELRYSCESWVHHACAAGENSQCWANIASFIQSTNIVYWMESLSCLNETSQIRTSMDYLAKTTKILDIKIGSKDISKFISAFFLPVSHSTPHLYVSALALAPKKTWLAGCMSKNLKDVLKVRHEGWDQFWSKEINQINVRASVGFVAYSPDGKEIVSGSSNETVRIWSAETGFPIGEPLRGHTASVWSVAYSPDGKLIVSGSHDKTVRIWSAETGFPIGEPLRGHTDSVLSMAYSPDGKQIVSGSSDETVRIWSAETGFPIGEPLRGHTDSVWSVAYSPDGKQIVSGSLDETVRIWSAETGFPIGEPLRGHTDSVSSVAYSPDG</sequence>
<dbReference type="GO" id="GO:1990234">
    <property type="term" value="C:transferase complex"/>
    <property type="evidence" value="ECO:0007669"/>
    <property type="project" value="UniProtKB-ARBA"/>
</dbReference>
<dbReference type="Gene3D" id="2.130.10.10">
    <property type="entry name" value="YVTN repeat-like/Quinoprotein amine dehydrogenase"/>
    <property type="match status" value="1"/>
</dbReference>
<dbReference type="InterPro" id="IPR036322">
    <property type="entry name" value="WD40_repeat_dom_sf"/>
</dbReference>
<keyword evidence="6" id="KW-1185">Reference proteome</keyword>
<dbReference type="OrthoDB" id="538223at2759"/>
<keyword evidence="2" id="KW-0677">Repeat</keyword>
<organism evidence="5 6">
    <name type="scientific">Gymnopus androsaceus JB14</name>
    <dbReference type="NCBI Taxonomy" id="1447944"/>
    <lineage>
        <taxon>Eukaryota</taxon>
        <taxon>Fungi</taxon>
        <taxon>Dikarya</taxon>
        <taxon>Basidiomycota</taxon>
        <taxon>Agaricomycotina</taxon>
        <taxon>Agaricomycetes</taxon>
        <taxon>Agaricomycetidae</taxon>
        <taxon>Agaricales</taxon>
        <taxon>Marasmiineae</taxon>
        <taxon>Omphalotaceae</taxon>
        <taxon>Gymnopus</taxon>
    </lineage>
</organism>
<evidence type="ECO:0000259" key="4">
    <source>
        <dbReference type="PROSITE" id="PS50837"/>
    </source>
</evidence>
<gene>
    <name evidence="5" type="ORF">BT96DRAFT_880103</name>
</gene>
<reference evidence="5" key="1">
    <citation type="journal article" date="2019" name="Environ. Microbiol.">
        <title>Fungal ecological strategies reflected in gene transcription - a case study of two litter decomposers.</title>
        <authorList>
            <person name="Barbi F."/>
            <person name="Kohler A."/>
            <person name="Barry K."/>
            <person name="Baskaran P."/>
            <person name="Daum C."/>
            <person name="Fauchery L."/>
            <person name="Ihrmark K."/>
            <person name="Kuo A."/>
            <person name="LaButti K."/>
            <person name="Lipzen A."/>
            <person name="Morin E."/>
            <person name="Grigoriev I.V."/>
            <person name="Henrissat B."/>
            <person name="Lindahl B."/>
            <person name="Martin F."/>
        </authorList>
    </citation>
    <scope>NUCLEOTIDE SEQUENCE</scope>
    <source>
        <strain evidence="5">JB14</strain>
    </source>
</reference>
<dbReference type="Proteomes" id="UP000799118">
    <property type="component" value="Unassembled WGS sequence"/>
</dbReference>
<feature type="repeat" description="WD" evidence="3">
    <location>
        <begin position="736"/>
        <end position="777"/>
    </location>
</feature>
<dbReference type="Pfam" id="PF00400">
    <property type="entry name" value="WD40"/>
    <property type="match status" value="5"/>
</dbReference>
<dbReference type="SMART" id="SM00320">
    <property type="entry name" value="WD40"/>
    <property type="match status" value="4"/>
</dbReference>
<dbReference type="SUPFAM" id="SSF52540">
    <property type="entry name" value="P-loop containing nucleoside triphosphate hydrolases"/>
    <property type="match status" value="1"/>
</dbReference>
<dbReference type="Pfam" id="PF24883">
    <property type="entry name" value="NPHP3_N"/>
    <property type="match status" value="1"/>
</dbReference>
<dbReference type="InterPro" id="IPR027417">
    <property type="entry name" value="P-loop_NTPase"/>
</dbReference>